<dbReference type="AlphaFoldDB" id="A0A6B3QKJ5"/>
<name>A0A6B3QKJ5_STRTE</name>
<comment type="caution">
    <text evidence="1">The sequence shown here is derived from an EMBL/GenBank/DDBJ whole genome shotgun (WGS) entry which is preliminary data.</text>
</comment>
<proteinExistence type="predicted"/>
<dbReference type="EMBL" id="JAAIFS010000003">
    <property type="protein sequence ID" value="NEV88563.1"/>
    <property type="molecule type" value="Genomic_DNA"/>
</dbReference>
<protein>
    <submittedName>
        <fullName evidence="1">Uncharacterized protein</fullName>
    </submittedName>
</protein>
<sequence>MTAARLERGVSRSNADGEINVRWIMPEGMFEFPVDVEDLDETAERLVELARSVMPEASFEMQLEWALMVAAQYDSFIESGVQYSGFVITDVEGARCTATVSVCLSDLDKSAGVRPVGFIGSAMRHLGIGQVSEIELPCGPAVSCIGTRKTNLDGSLTVSGQGEPVWTSFIQVQVPLSNGTLLALEMSTPNREGWDVFSSMFAGVVKSVRLFDDAGGPLVMSG</sequence>
<evidence type="ECO:0000313" key="1">
    <source>
        <dbReference type="EMBL" id="NEV88563.1"/>
    </source>
</evidence>
<accession>A0A6B3QKJ5</accession>
<reference evidence="1" key="1">
    <citation type="journal article" date="2020" name="Microorganisms">
        <title>Isolation, Genomic and Metabolomic Characterization of Streptomyces tendae VITAKN with Quorum Sensing Inhibitory Activity from Southern India.</title>
        <authorList>
            <person name="Ishaque N.M."/>
            <person name="Burgsdorf I."/>
            <person name="Limlingan Malit J.J."/>
            <person name="Saha S."/>
            <person name="Teta R."/>
            <person name="Ewe D."/>
            <person name="Kannabiran K."/>
            <person name="Hrouzek P."/>
            <person name="Steindler L."/>
            <person name="Costantino V."/>
            <person name="Saurav K."/>
        </authorList>
    </citation>
    <scope>NUCLEOTIDE SEQUENCE</scope>
    <source>
        <strain evidence="1">VITAKN</strain>
    </source>
</reference>
<organism evidence="1">
    <name type="scientific">Streptomyces tendae</name>
    <dbReference type="NCBI Taxonomy" id="1932"/>
    <lineage>
        <taxon>Bacteria</taxon>
        <taxon>Bacillati</taxon>
        <taxon>Actinomycetota</taxon>
        <taxon>Actinomycetes</taxon>
        <taxon>Kitasatosporales</taxon>
        <taxon>Streptomycetaceae</taxon>
        <taxon>Streptomyces</taxon>
    </lineage>
</organism>
<gene>
    <name evidence="1" type="ORF">GUR47_18060</name>
</gene>